<dbReference type="PANTHER" id="PTHR31891">
    <property type="entry name" value="FORMAMIDASE C869.04-RELATED"/>
    <property type="match status" value="1"/>
</dbReference>
<dbReference type="PANTHER" id="PTHR31891:SF1">
    <property type="entry name" value="FORMAMIDASE C869.04-RELATED"/>
    <property type="match status" value="1"/>
</dbReference>
<proteinExistence type="predicted"/>
<accession>A0ABM9ZRJ8</accession>
<evidence type="ECO:0000313" key="2">
    <source>
        <dbReference type="Proteomes" id="UP000006462"/>
    </source>
</evidence>
<sequence>MQVLGKDKVIFSFNQDNKVAYFVDDGEVFTVETDDCYSGQIKDSSVLRPDIDISIMDCSVGPIYVNGAEPDDVLCVEILGIDFAPQGVMVTSPGLGVLGEKTEKANTKIIPIKDGYAHFSKDIILPLTPMVGVIGVAPRSGDIHCAVPGDHGSNMDTKVITVGSKVYLPVAVKGALLAVGDLHACMGDGELSGTGIETAGKILMKTTVVKGTRLERPMVETKDGMYTIASAKEFKDGVHTAVEDMVNYLMRKTGLGFQDAYRLLSATCDIQVSQVVNDLHTFRVRAPKALLKLGGI</sequence>
<protein>
    <submittedName>
        <fullName evidence="1">Acetamidase/Formamidase family protein</fullName>
    </submittedName>
</protein>
<evidence type="ECO:0000313" key="1">
    <source>
        <dbReference type="EMBL" id="EFB89553.1"/>
    </source>
</evidence>
<gene>
    <name evidence="1" type="ORF">HMPREF7215_1996</name>
</gene>
<dbReference type="Gene3D" id="2.60.120.580">
    <property type="entry name" value="Acetamidase/Formamidase-like domains"/>
    <property type="match status" value="1"/>
</dbReference>
<reference evidence="1 2" key="1">
    <citation type="submission" date="2009-12" db="EMBL/GenBank/DDBJ databases">
        <authorList>
            <person name="Shrivastava S."/>
            <person name="Madupu R."/>
            <person name="Durkin A.S."/>
            <person name="Torralba M."/>
            <person name="Methe B."/>
            <person name="Sutton G.G."/>
            <person name="Strausberg R.L."/>
            <person name="Nelson K.E."/>
        </authorList>
    </citation>
    <scope>NUCLEOTIDE SEQUENCE [LARGE SCALE GENOMIC DNA]</scope>
    <source>
        <strain evidence="1 2">W5455</strain>
    </source>
</reference>
<dbReference type="Proteomes" id="UP000006462">
    <property type="component" value="Unassembled WGS sequence"/>
</dbReference>
<keyword evidence="2" id="KW-1185">Reference proteome</keyword>
<dbReference type="Pfam" id="PF03069">
    <property type="entry name" value="FmdA_AmdA"/>
    <property type="match status" value="2"/>
</dbReference>
<dbReference type="EMBL" id="ADFP01000128">
    <property type="protein sequence ID" value="EFB89553.1"/>
    <property type="molecule type" value="Genomic_DNA"/>
</dbReference>
<dbReference type="InterPro" id="IPR004304">
    <property type="entry name" value="FmdA_AmdA"/>
</dbReference>
<dbReference type="RefSeq" id="WP_009165997.1">
    <property type="nucleotide sequence ID" value="NZ_ADFP01000128.1"/>
</dbReference>
<organism evidence="1 2">
    <name type="scientific">Pyramidobacter piscolens W5455</name>
    <dbReference type="NCBI Taxonomy" id="352165"/>
    <lineage>
        <taxon>Bacteria</taxon>
        <taxon>Thermotogati</taxon>
        <taxon>Synergistota</taxon>
        <taxon>Synergistia</taxon>
        <taxon>Synergistales</taxon>
        <taxon>Dethiosulfovibrionaceae</taxon>
        <taxon>Pyramidobacter</taxon>
    </lineage>
</organism>
<dbReference type="Gene3D" id="2.40.10.120">
    <property type="match status" value="1"/>
</dbReference>
<comment type="caution">
    <text evidence="1">The sequence shown here is derived from an EMBL/GenBank/DDBJ whole genome shotgun (WGS) entry which is preliminary data.</text>
</comment>
<dbReference type="Gene3D" id="3.10.28.20">
    <property type="entry name" value="Acetamidase/Formamidase-like domains"/>
    <property type="match status" value="1"/>
</dbReference>
<dbReference type="SUPFAM" id="SSF141130">
    <property type="entry name" value="Acetamidase/Formamidase-like"/>
    <property type="match status" value="1"/>
</dbReference>
<name>A0ABM9ZRJ8_9BACT</name>